<accession>A0A803PEW2</accession>
<dbReference type="PANTHER" id="PTHR31780:SF10">
    <property type="entry name" value="LD36051P"/>
    <property type="match status" value="1"/>
</dbReference>
<feature type="compositionally biased region" description="Basic and acidic residues" evidence="1">
    <location>
        <begin position="1121"/>
        <end position="1137"/>
    </location>
</feature>
<feature type="compositionally biased region" description="Polar residues" evidence="1">
    <location>
        <begin position="3112"/>
        <end position="3127"/>
    </location>
</feature>
<feature type="compositionally biased region" description="Basic and acidic residues" evidence="1">
    <location>
        <begin position="1271"/>
        <end position="1292"/>
    </location>
</feature>
<feature type="compositionally biased region" description="Polar residues" evidence="1">
    <location>
        <begin position="2856"/>
        <end position="2870"/>
    </location>
</feature>
<feature type="region of interest" description="Disordered" evidence="1">
    <location>
        <begin position="3048"/>
        <end position="3227"/>
    </location>
</feature>
<dbReference type="Proteomes" id="UP000596661">
    <property type="component" value="Chromosome 4"/>
</dbReference>
<feature type="compositionally biased region" description="Polar residues" evidence="1">
    <location>
        <begin position="1497"/>
        <end position="1507"/>
    </location>
</feature>
<feature type="compositionally biased region" description="Polar residues" evidence="1">
    <location>
        <begin position="1559"/>
        <end position="1568"/>
    </location>
</feature>
<feature type="compositionally biased region" description="Gly residues" evidence="1">
    <location>
        <begin position="1074"/>
        <end position="1086"/>
    </location>
</feature>
<feature type="compositionally biased region" description="Basic and acidic residues" evidence="1">
    <location>
        <begin position="2305"/>
        <end position="2317"/>
    </location>
</feature>
<feature type="compositionally biased region" description="Basic and acidic residues" evidence="1">
    <location>
        <begin position="1162"/>
        <end position="1174"/>
    </location>
</feature>
<feature type="compositionally biased region" description="Low complexity" evidence="1">
    <location>
        <begin position="983"/>
        <end position="996"/>
    </location>
</feature>
<feature type="compositionally biased region" description="Polar residues" evidence="1">
    <location>
        <begin position="2142"/>
        <end position="2181"/>
    </location>
</feature>
<feature type="region of interest" description="Disordered" evidence="1">
    <location>
        <begin position="2432"/>
        <end position="2510"/>
    </location>
</feature>
<dbReference type="OMA" id="HFPCFEM"/>
<feature type="compositionally biased region" description="Low complexity" evidence="1">
    <location>
        <begin position="2479"/>
        <end position="2496"/>
    </location>
</feature>
<feature type="compositionally biased region" description="Polar residues" evidence="1">
    <location>
        <begin position="1293"/>
        <end position="1306"/>
    </location>
</feature>
<feature type="compositionally biased region" description="Polar residues" evidence="1">
    <location>
        <begin position="3217"/>
        <end position="3227"/>
    </location>
</feature>
<feature type="compositionally biased region" description="Basic and acidic residues" evidence="1">
    <location>
        <begin position="1039"/>
        <end position="1050"/>
    </location>
</feature>
<keyword evidence="3" id="KW-1185">Reference proteome</keyword>
<reference evidence="2" key="2">
    <citation type="submission" date="2021-03" db="UniProtKB">
        <authorList>
            <consortium name="EnsemblPlants"/>
        </authorList>
    </citation>
    <scope>IDENTIFICATION</scope>
</reference>
<dbReference type="EnsemblPlants" id="evm.model.04.1866">
    <property type="protein sequence ID" value="cds.evm.model.04.1866"/>
    <property type="gene ID" value="evm.TU.04.1866"/>
</dbReference>
<feature type="region of interest" description="Disordered" evidence="1">
    <location>
        <begin position="2280"/>
        <end position="2405"/>
    </location>
</feature>
<protein>
    <recommendedName>
        <fullName evidence="4">Reverse transcriptase domain-containing protein</fullName>
    </recommendedName>
</protein>
<reference evidence="2" key="1">
    <citation type="submission" date="2018-11" db="EMBL/GenBank/DDBJ databases">
        <authorList>
            <person name="Grassa J C."/>
        </authorList>
    </citation>
    <scope>NUCLEOTIDE SEQUENCE [LARGE SCALE GENOMIC DNA]</scope>
</reference>
<feature type="compositionally biased region" description="Polar residues" evidence="1">
    <location>
        <begin position="1773"/>
        <end position="1787"/>
    </location>
</feature>
<feature type="compositionally biased region" description="Basic and acidic residues" evidence="1">
    <location>
        <begin position="1509"/>
        <end position="1524"/>
    </location>
</feature>
<organism evidence="2 3">
    <name type="scientific">Cannabis sativa</name>
    <name type="common">Hemp</name>
    <name type="synonym">Marijuana</name>
    <dbReference type="NCBI Taxonomy" id="3483"/>
    <lineage>
        <taxon>Eukaryota</taxon>
        <taxon>Viridiplantae</taxon>
        <taxon>Streptophyta</taxon>
        <taxon>Embryophyta</taxon>
        <taxon>Tracheophyta</taxon>
        <taxon>Spermatophyta</taxon>
        <taxon>Magnoliopsida</taxon>
        <taxon>eudicotyledons</taxon>
        <taxon>Gunneridae</taxon>
        <taxon>Pentapetalae</taxon>
        <taxon>rosids</taxon>
        <taxon>fabids</taxon>
        <taxon>Rosales</taxon>
        <taxon>Cannabaceae</taxon>
        <taxon>Cannabis</taxon>
    </lineage>
</organism>
<feature type="region of interest" description="Disordered" evidence="1">
    <location>
        <begin position="1687"/>
        <end position="1922"/>
    </location>
</feature>
<sequence>MVKKNCSSKEVDGGSSRFKERLEDGCSEASKMSKELKCRTKELSNQEDSYFPVAEEAGLIKPPNSQCSAGGLQLCGEEDGISRSMDMNNILVRIWGDLNVQDWIGAFVYALPTQDLRDVFGKLLPLRLSGCLLRGWLLVILTQLFLKRTRLVVFQLPIAKVGIKTLATRHFHHSTIVLDAMRDRERIRISFHFLNAWSRDDTCYKVINEAWAKAVFGYHSYILSKKLNYIAEALKKWNVKYFGLCKIKLNMLEKVLEKIQKNPPSQENTKMEASIMLEIEEIESRQNSIWRRQSRELWLSKGDRNSKFFHASMVIRRKRNLIWAIKNDNGIWLENKPIIDGNFCEKFGKSAFVKGRWTAENAIIAQEVINYLHNKKGRKAYFGVKCDMSKVYDRLEWNFIKAVLKANGFDYSFITLVMACIKSVKFQILLNGGPIKTFYPRRGIRYIFILCSKVLSRLLFTKEVVGLLEGVKVMSGDENFLGNPLFIRGNSDKNFKFVMDKVSNRLEGWKVRLLSQSTRTVLIQSLIQAALMYSMTVFKLPSAIHSELDRLTRRFWWKGDIEQSIRIESFHIRFGANVVKWIMDAPLLQHLDAQDVSEFKVYATVLCFKIWYFKNRAFLKKCAIVVDVMSKQIGRRFLHHWKLNLNKRETIQNDSMAGYNSNLIEGFKIKVDVAFSKDVAGCGKMAPNWLTMSSFAKLLQAIDGTTFSMHWIPRSAMLKLMLLPRSMLWPNVYEEWIEWLNYKKPKNLLNNIFYATMSLSAVASSPTLPNTFRTAALIFAGTILSQATGGLERVSTGSNKIQSGDNRRSEYWTGEKAEVRSLFSRGIILMRWSEFESARVRVWVGPVRWLIPEPGPSSCLAGGHVTGGGGGGGGMVVLSRPRSSQKAGPKLSVPPPLNLPSLRKEHEKFDSLGSGGGPAGGGVSGGGARPSSSGMGWTKPGAIALQEKEVLGDQGADGTGKVFNGSDVAVKGSSVYMPPSARSGTVGSSAPTSSSAFPPLEKASVLRGEDFPSLKAALPSASGNGQRQKDGLNQKQKQVHGDESHDEQRNGSRLSTPVDMRPQLHSSRLSSGNGMNGNVGTNGLGGSQSSEPVRKQEEYFPGPFPLVRVSPRSDWADDERDTSHGLTDRGRDHGFSKSEAYWDRDFDMPRISVLPHKPVHNTSERWAQRDDETGKVTSSEVPKGDPYVRDVRAPSREGREGNSWRSPVIPKDGSSAAEVGARQSNLNGEMHKENKYAPSHFRENAHGDFGRREVGYGQGGKQSWHNTVDSHGTRGADRNTRYGSEQHSRYRDSSLQNNSMTKSSYSSGGGRGMHVNDPILNFGKEKRFLAKTEKPYAEDPFMKDFGTGFDGRDPFSGGLLGVVKRKKDAVKQTDFHDPVRESFEAELERVQKMQEQERRRIIEEHERALELARREEEERTRMAREQEDRQRKLEEEAREAAWRAEQERMEAMQKAEELRIAREEEKRRMFMEEERRKHAAKQKLLELEEKIAKRQAETTQPGSSSSALADEKLAMLEKEKDASRAAEVSDWEDGERMVERITTSASSDSSSLNRHSEMGSRSQFTRDSSAAFIDRGKPVNSWRRDAYDNGNSSTLHVQDQDIGHHSPRRDASIGGRSFPRKEFYGGAGVLPSRSYQKGGISEPPMDDFIFNNLKGQRWNLSGDGDQYSRNTEIDSEINDHLVEKFDVGWGQGRPRGNSYSQYPDRLYPNSDADMPYSFGRSRYSMRQPRVLPPPSIASMHKTSYRSEIEQRPGPSAFLDSERQYNHVVRNEPTMPTSYDSSHRQSLGQRDIIDVQQENEQKLDGKTTPRCDSQSSLSVSSPPSSPTHLTNDDLDDSGESSLLSAEGDRKDVSLSGQENEPVCLPSNVGEENMTAASCASVGDDEEWAVDNNEQLQEQEEYDEDEDRYQEEDEVHEGDEENIDVHPEFENMHLEEKGSPDMNNLVLGFNEGVEVGMPNDDLGRNAKNDETTFVDPLPSSSSVEDGCPRVSSESEVQDLVVQHSNAPHTTQESKHVDAPGSSGVYSPHPVMSSASVASHSSNQAVTSSMPAVQNQAEVPLKLQFGLFSGPSLIPSPVPAIQIGSIQMPLHLHPQVGSSLSHMHPSQPPLFQFGQLRYSSPISQGVLPLAAHSMSFVQPNVPSGFSFNQTPGGSLPIQSGQDSSQSLTKNDSSSLPADNQSGINSGHMDVSQGSMRKDGLVPAREDAEISSMVQRGRSELSHIGGEGHQNLVVKNYNAMPFTHESEGQPQTISKEKGPNGPKVHGLVSSRRGKRYIFAVKNSGSRSYPAPESTHSGASGYQRRPRHIQRTEFRIREKFDQRQPIGFVSSDDLGSDEKSNSIGRGIVPSVRTGPKRVISSHASKQTLESDSSSSVPPGTQVDSASRAERGSGKESSMKGQNIPQSGEGKLKRNICSEEAVDAPLQSGIVRVFEQPGIEAPSDEDDFIEVRSKRQMLNDRREQREKEFKAKSRVAKVPRRSRPTSKTTSTSTNSSKVSVSSGREAPNNIRPDFATEGRELGNRELSSGFNTTLVSQPLAPIGTPALKTDPQAIRPVQTSSQVSGAVKNIGSGMLYDTKTKVMDSVQTSLNSWGNSRINQQVMALTQTQLDEAMKPGQFDSRASVGNQTSSVSDSSMASSSILTKEKLFSSAASPVNSLLAGEKIQFGAVTSPTILHHTSRAVSHGIGPPGPCRTEVQLSHGLGGAENCDILFEKDKHTTKSCVHLEDCEAEAEAAASAVAVAAITSDEIVGNGRGTCSVSVSDTKSFGSTGIDGMTTGGASDSRFTCQSRAEESLSVSLPADLSVETPPISLWPPLPSPQNSSSQMLSHFPGGPPSHFPFYEMNPMLGGPVFAYGPHDESACTTQSQSQKSTAPTSAPVGTWQQCHSGVDSFYGTPAGFTGPFISPSGGIPAVQGPPHMFVYNHFAPVGQFGQVGLSFMGTTYIPSGKQPDWKHSPASSAMVVGEGEMNNLSMVSGQRNPASMPTPIQHLAPGSPLLPMASPMAMFDVSPFQSSADMSVQARWPHVPASSLQSVPLSMPLQQQTDTALPSKLTHASPVDQSLSGNRFPESRNTMSSDKNRNCPMATDASVTRLPDELGLVDPSSTTGKVVSAHNVASKGSSVSMNSDTSKPDVSQNVSSSGSGQNTTSNVKAQPAQHKSNISGQQYGHSSGYNYHRGGGVSQRNSSTGEWTHRRQGFHGRNQSVGGEKSFHSSKMKQIYVAKQTSTGSSTQS</sequence>
<feature type="region of interest" description="Disordered" evidence="1">
    <location>
        <begin position="1968"/>
        <end position="1987"/>
    </location>
</feature>
<feature type="compositionally biased region" description="Basic and acidic residues" evidence="1">
    <location>
        <begin position="1574"/>
        <end position="1587"/>
    </location>
</feature>
<dbReference type="PANTHER" id="PTHR31780">
    <property type="entry name" value="STRESS RESPONSE PROTEIN NST1-RELATED"/>
    <property type="match status" value="1"/>
</dbReference>
<feature type="compositionally biased region" description="Basic and acidic residues" evidence="1">
    <location>
        <begin position="7"/>
        <end position="24"/>
    </location>
</feature>
<feature type="compositionally biased region" description="Basic and acidic residues" evidence="1">
    <location>
        <begin position="2381"/>
        <end position="2392"/>
    </location>
</feature>
<evidence type="ECO:0008006" key="4">
    <source>
        <dbReference type="Google" id="ProtNLM"/>
    </source>
</evidence>
<feature type="compositionally biased region" description="Polar residues" evidence="1">
    <location>
        <begin position="3151"/>
        <end position="3167"/>
    </location>
</feature>
<feature type="compositionally biased region" description="Basic and acidic residues" evidence="1">
    <location>
        <begin position="1229"/>
        <end position="1254"/>
    </location>
</feature>
<feature type="compositionally biased region" description="Gly residues" evidence="1">
    <location>
        <begin position="913"/>
        <end position="928"/>
    </location>
</feature>
<feature type="region of interest" description="Disordered" evidence="1">
    <location>
        <begin position="1"/>
        <end position="25"/>
    </location>
</feature>
<feature type="compositionally biased region" description="Low complexity" evidence="1">
    <location>
        <begin position="3128"/>
        <end position="3145"/>
    </location>
</feature>
<feature type="compositionally biased region" description="Low complexity" evidence="1">
    <location>
        <begin position="1812"/>
        <end position="1821"/>
    </location>
</feature>
<feature type="compositionally biased region" description="Basic residues" evidence="1">
    <location>
        <begin position="2466"/>
        <end position="2478"/>
    </location>
</feature>
<feature type="region of interest" description="Disordered" evidence="1">
    <location>
        <begin position="1412"/>
        <end position="1449"/>
    </location>
</feature>
<dbReference type="CDD" id="cd22249">
    <property type="entry name" value="UDM1_RNF168_RNF169-like"/>
    <property type="match status" value="1"/>
</dbReference>
<feature type="compositionally biased region" description="Basic and acidic residues" evidence="1">
    <location>
        <begin position="1598"/>
        <end position="1611"/>
    </location>
</feature>
<feature type="region of interest" description="Disordered" evidence="1">
    <location>
        <begin position="2241"/>
        <end position="2263"/>
    </location>
</feature>
<feature type="compositionally biased region" description="Acidic residues" evidence="1">
    <location>
        <begin position="1895"/>
        <end position="1920"/>
    </location>
</feature>
<feature type="region of interest" description="Disordered" evidence="1">
    <location>
        <begin position="1155"/>
        <end position="1318"/>
    </location>
</feature>
<evidence type="ECO:0000256" key="1">
    <source>
        <dbReference type="SAM" id="MobiDB-lite"/>
    </source>
</evidence>
<feature type="compositionally biased region" description="Basic and acidic residues" evidence="1">
    <location>
        <begin position="2443"/>
        <end position="2465"/>
    </location>
</feature>
<feature type="compositionally biased region" description="Polar residues" evidence="1">
    <location>
        <begin position="1261"/>
        <end position="1270"/>
    </location>
</feature>
<feature type="region of interest" description="Disordered" evidence="1">
    <location>
        <begin position="2853"/>
        <end position="2874"/>
    </location>
</feature>
<name>A0A803PEW2_CANSA</name>
<feature type="region of interest" description="Disordered" evidence="1">
    <location>
        <begin position="2142"/>
        <end position="2198"/>
    </location>
</feature>
<feature type="region of interest" description="Disordered" evidence="1">
    <location>
        <begin position="871"/>
        <end position="939"/>
    </location>
</feature>
<feature type="compositionally biased region" description="Polar residues" evidence="1">
    <location>
        <begin position="3053"/>
        <end position="3071"/>
    </location>
</feature>
<dbReference type="Gramene" id="evm.model.04.1866">
    <property type="protein sequence ID" value="cds.evm.model.04.1866"/>
    <property type="gene ID" value="evm.TU.04.1866"/>
</dbReference>
<feature type="region of interest" description="Disordered" evidence="1">
    <location>
        <begin position="1491"/>
        <end position="1619"/>
    </location>
</feature>
<feature type="compositionally biased region" description="Polar residues" evidence="1">
    <location>
        <begin position="2356"/>
        <end position="2379"/>
    </location>
</feature>
<evidence type="ECO:0000313" key="2">
    <source>
        <dbReference type="EnsemblPlants" id="cds.evm.model.04.1866"/>
    </source>
</evidence>
<evidence type="ECO:0000313" key="3">
    <source>
        <dbReference type="Proteomes" id="UP000596661"/>
    </source>
</evidence>
<feature type="compositionally biased region" description="Basic and acidic residues" evidence="1">
    <location>
        <begin position="1182"/>
        <end position="1202"/>
    </location>
</feature>
<dbReference type="InterPro" id="IPR051195">
    <property type="entry name" value="Fungal_stress_NST1"/>
</dbReference>
<feature type="region of interest" description="Disordered" evidence="1">
    <location>
        <begin position="981"/>
        <end position="1137"/>
    </location>
</feature>
<proteinExistence type="predicted"/>
<dbReference type="EMBL" id="UZAU01000401">
    <property type="status" value="NOT_ANNOTATED_CDS"/>
    <property type="molecule type" value="Genomic_DNA"/>
</dbReference>
<feature type="compositionally biased region" description="Basic and acidic residues" evidence="1">
    <location>
        <begin position="1798"/>
        <end position="1808"/>
    </location>
</feature>